<proteinExistence type="predicted"/>
<feature type="compositionally biased region" description="Pro residues" evidence="1">
    <location>
        <begin position="75"/>
        <end position="92"/>
    </location>
</feature>
<sequence length="121" mass="13550">MFFVFVISPTMEARGVPTNAKPEEKASELANAGLDAQKRTIVYTPIAGSSYRRSIDPYTTRWCPPDFPYRRCRSKPPPQYGQPPPQHGPPPQQYGQPPLQYGQPPPPLLHTDDAALHILEI</sequence>
<dbReference type="AlphaFoldDB" id="A0AAV9EI97"/>
<evidence type="ECO:0000256" key="1">
    <source>
        <dbReference type="SAM" id="MobiDB-lite"/>
    </source>
</evidence>
<keyword evidence="3" id="KW-1185">Reference proteome</keyword>
<evidence type="ECO:0000313" key="3">
    <source>
        <dbReference type="Proteomes" id="UP001180020"/>
    </source>
</evidence>
<reference evidence="2" key="2">
    <citation type="submission" date="2023-06" db="EMBL/GenBank/DDBJ databases">
        <authorList>
            <person name="Ma L."/>
            <person name="Liu K.-W."/>
            <person name="Li Z."/>
            <person name="Hsiao Y.-Y."/>
            <person name="Qi Y."/>
            <person name="Fu T."/>
            <person name="Tang G."/>
            <person name="Zhang D."/>
            <person name="Sun W.-H."/>
            <person name="Liu D.-K."/>
            <person name="Li Y."/>
            <person name="Chen G.-Z."/>
            <person name="Liu X.-D."/>
            <person name="Liao X.-Y."/>
            <person name="Jiang Y.-T."/>
            <person name="Yu X."/>
            <person name="Hao Y."/>
            <person name="Huang J."/>
            <person name="Zhao X.-W."/>
            <person name="Ke S."/>
            <person name="Chen Y.-Y."/>
            <person name="Wu W.-L."/>
            <person name="Hsu J.-L."/>
            <person name="Lin Y.-F."/>
            <person name="Huang M.-D."/>
            <person name="Li C.-Y."/>
            <person name="Huang L."/>
            <person name="Wang Z.-W."/>
            <person name="Zhao X."/>
            <person name="Zhong W.-Y."/>
            <person name="Peng D.-H."/>
            <person name="Ahmad S."/>
            <person name="Lan S."/>
            <person name="Zhang J.-S."/>
            <person name="Tsai W.-C."/>
            <person name="Van De Peer Y."/>
            <person name="Liu Z.-J."/>
        </authorList>
    </citation>
    <scope>NUCLEOTIDE SEQUENCE</scope>
    <source>
        <strain evidence="2">CP</strain>
        <tissue evidence="2">Leaves</tissue>
    </source>
</reference>
<reference evidence="2" key="1">
    <citation type="journal article" date="2023" name="Nat. Commun.">
        <title>Diploid and tetraploid genomes of Acorus and the evolution of monocots.</title>
        <authorList>
            <person name="Ma L."/>
            <person name="Liu K.W."/>
            <person name="Li Z."/>
            <person name="Hsiao Y.Y."/>
            <person name="Qi Y."/>
            <person name="Fu T."/>
            <person name="Tang G.D."/>
            <person name="Zhang D."/>
            <person name="Sun W.H."/>
            <person name="Liu D.K."/>
            <person name="Li Y."/>
            <person name="Chen G.Z."/>
            <person name="Liu X.D."/>
            <person name="Liao X.Y."/>
            <person name="Jiang Y.T."/>
            <person name="Yu X."/>
            <person name="Hao Y."/>
            <person name="Huang J."/>
            <person name="Zhao X.W."/>
            <person name="Ke S."/>
            <person name="Chen Y.Y."/>
            <person name="Wu W.L."/>
            <person name="Hsu J.L."/>
            <person name="Lin Y.F."/>
            <person name="Huang M.D."/>
            <person name="Li C.Y."/>
            <person name="Huang L."/>
            <person name="Wang Z.W."/>
            <person name="Zhao X."/>
            <person name="Zhong W.Y."/>
            <person name="Peng D.H."/>
            <person name="Ahmad S."/>
            <person name="Lan S."/>
            <person name="Zhang J.S."/>
            <person name="Tsai W.C."/>
            <person name="Van de Peer Y."/>
            <person name="Liu Z.J."/>
        </authorList>
    </citation>
    <scope>NUCLEOTIDE SEQUENCE</scope>
    <source>
        <strain evidence="2">CP</strain>
    </source>
</reference>
<dbReference type="EMBL" id="JAUJYO010000007">
    <property type="protein sequence ID" value="KAK1312555.1"/>
    <property type="molecule type" value="Genomic_DNA"/>
</dbReference>
<feature type="compositionally biased region" description="Low complexity" evidence="1">
    <location>
        <begin position="93"/>
        <end position="102"/>
    </location>
</feature>
<comment type="caution">
    <text evidence="2">The sequence shown here is derived from an EMBL/GenBank/DDBJ whole genome shotgun (WGS) entry which is preliminary data.</text>
</comment>
<accession>A0AAV9EI97</accession>
<dbReference type="Proteomes" id="UP001180020">
    <property type="component" value="Unassembled WGS sequence"/>
</dbReference>
<feature type="region of interest" description="Disordered" evidence="1">
    <location>
        <begin position="68"/>
        <end position="112"/>
    </location>
</feature>
<gene>
    <name evidence="2" type="ORF">QJS10_CPA07g00357</name>
</gene>
<organism evidence="2 3">
    <name type="scientific">Acorus calamus</name>
    <name type="common">Sweet flag</name>
    <dbReference type="NCBI Taxonomy" id="4465"/>
    <lineage>
        <taxon>Eukaryota</taxon>
        <taxon>Viridiplantae</taxon>
        <taxon>Streptophyta</taxon>
        <taxon>Embryophyta</taxon>
        <taxon>Tracheophyta</taxon>
        <taxon>Spermatophyta</taxon>
        <taxon>Magnoliopsida</taxon>
        <taxon>Liliopsida</taxon>
        <taxon>Acoraceae</taxon>
        <taxon>Acorus</taxon>
    </lineage>
</organism>
<name>A0AAV9EI97_ACOCL</name>
<protein>
    <submittedName>
        <fullName evidence="2">Uncharacterized protein</fullName>
    </submittedName>
</protein>
<evidence type="ECO:0000313" key="2">
    <source>
        <dbReference type="EMBL" id="KAK1312555.1"/>
    </source>
</evidence>